<gene>
    <name evidence="1" type="ORF">RchiOBHm_Chr5g0057901</name>
</gene>
<name>A0A2P6QH09_ROSCH</name>
<accession>A0A2P6QH09</accession>
<dbReference type="AlphaFoldDB" id="A0A2P6QH09"/>
<organism evidence="1 2">
    <name type="scientific">Rosa chinensis</name>
    <name type="common">China rose</name>
    <dbReference type="NCBI Taxonomy" id="74649"/>
    <lineage>
        <taxon>Eukaryota</taxon>
        <taxon>Viridiplantae</taxon>
        <taxon>Streptophyta</taxon>
        <taxon>Embryophyta</taxon>
        <taxon>Tracheophyta</taxon>
        <taxon>Spermatophyta</taxon>
        <taxon>Magnoliopsida</taxon>
        <taxon>eudicotyledons</taxon>
        <taxon>Gunneridae</taxon>
        <taxon>Pentapetalae</taxon>
        <taxon>rosids</taxon>
        <taxon>fabids</taxon>
        <taxon>Rosales</taxon>
        <taxon>Rosaceae</taxon>
        <taxon>Rosoideae</taxon>
        <taxon>Rosoideae incertae sedis</taxon>
        <taxon>Rosa</taxon>
    </lineage>
</organism>
<keyword evidence="2" id="KW-1185">Reference proteome</keyword>
<dbReference type="Gramene" id="PRQ33463">
    <property type="protein sequence ID" value="PRQ33463"/>
    <property type="gene ID" value="RchiOBHm_Chr5g0057901"/>
</dbReference>
<evidence type="ECO:0000313" key="2">
    <source>
        <dbReference type="Proteomes" id="UP000238479"/>
    </source>
</evidence>
<protein>
    <submittedName>
        <fullName evidence="1">Uncharacterized protein</fullName>
    </submittedName>
</protein>
<sequence>MIVAIESLRPARGRLKMMNVIMKMMRLRNLISIWDTKMTARQIDRWWNIWTQIGSNVARCEAVRSVNSVKRLAIHQSLGGTLDSRVVMKDWNENPTEEELRSEGTAAGRLLSRVHGTTEVGTPIGLNAEEWVSSYGGVPKSFWKPKSVGLGCPK</sequence>
<evidence type="ECO:0000313" key="1">
    <source>
        <dbReference type="EMBL" id="PRQ33463.1"/>
    </source>
</evidence>
<reference evidence="1 2" key="1">
    <citation type="journal article" date="2018" name="Nat. Genet.">
        <title>The Rosa genome provides new insights in the design of modern roses.</title>
        <authorList>
            <person name="Bendahmane M."/>
        </authorList>
    </citation>
    <scope>NUCLEOTIDE SEQUENCE [LARGE SCALE GENOMIC DNA]</scope>
    <source>
        <strain evidence="2">cv. Old Blush</strain>
    </source>
</reference>
<dbReference type="Proteomes" id="UP000238479">
    <property type="component" value="Chromosome 5"/>
</dbReference>
<comment type="caution">
    <text evidence="1">The sequence shown here is derived from an EMBL/GenBank/DDBJ whole genome shotgun (WGS) entry which is preliminary data.</text>
</comment>
<proteinExistence type="predicted"/>
<dbReference type="EMBL" id="PDCK01000043">
    <property type="protein sequence ID" value="PRQ33463.1"/>
    <property type="molecule type" value="Genomic_DNA"/>
</dbReference>